<dbReference type="GO" id="GO:0003676">
    <property type="term" value="F:nucleic acid binding"/>
    <property type="evidence" value="ECO:0007669"/>
    <property type="project" value="InterPro"/>
</dbReference>
<dbReference type="PANTHER" id="PTHR42648:SF18">
    <property type="entry name" value="RETROTRANSPOSON, UNCLASSIFIED-LIKE PROTEIN"/>
    <property type="match status" value="1"/>
</dbReference>
<dbReference type="Proteomes" id="UP001454036">
    <property type="component" value="Unassembled WGS sequence"/>
</dbReference>
<name>A0AAV3NUQ1_LITER</name>
<dbReference type="InterPro" id="IPR036397">
    <property type="entry name" value="RNaseH_sf"/>
</dbReference>
<dbReference type="SUPFAM" id="SSF53098">
    <property type="entry name" value="Ribonuclease H-like"/>
    <property type="match status" value="1"/>
</dbReference>
<dbReference type="PROSITE" id="PS50994">
    <property type="entry name" value="INTEGRASE"/>
    <property type="match status" value="1"/>
</dbReference>
<accession>A0AAV3NUQ1</accession>
<organism evidence="2 3">
    <name type="scientific">Lithospermum erythrorhizon</name>
    <name type="common">Purple gromwell</name>
    <name type="synonym">Lithospermum officinale var. erythrorhizon</name>
    <dbReference type="NCBI Taxonomy" id="34254"/>
    <lineage>
        <taxon>Eukaryota</taxon>
        <taxon>Viridiplantae</taxon>
        <taxon>Streptophyta</taxon>
        <taxon>Embryophyta</taxon>
        <taxon>Tracheophyta</taxon>
        <taxon>Spermatophyta</taxon>
        <taxon>Magnoliopsida</taxon>
        <taxon>eudicotyledons</taxon>
        <taxon>Gunneridae</taxon>
        <taxon>Pentapetalae</taxon>
        <taxon>asterids</taxon>
        <taxon>lamiids</taxon>
        <taxon>Boraginales</taxon>
        <taxon>Boraginaceae</taxon>
        <taxon>Boraginoideae</taxon>
        <taxon>Lithospermeae</taxon>
        <taxon>Lithospermum</taxon>
    </lineage>
</organism>
<protein>
    <recommendedName>
        <fullName evidence="1">Integrase catalytic domain-containing protein</fullName>
    </recommendedName>
</protein>
<sequence length="157" mass="18196">MKTNRISLSNLQSKRMVHGLLELKNEDLSCADCMSGKQTRTPISKEVTWRSSKPLELIHSDLCGPISPTSSSGKRYFLSFINDYSRKCWIYLLVNKFDAFDHFKYFKSMVETEIDVKIKCLRTDRGGEFNSADFDEFYKTNGIKRHLNTHILLSRKG</sequence>
<evidence type="ECO:0000259" key="1">
    <source>
        <dbReference type="PROSITE" id="PS50994"/>
    </source>
</evidence>
<gene>
    <name evidence="2" type="ORF">LIER_03884</name>
</gene>
<keyword evidence="3" id="KW-1185">Reference proteome</keyword>
<comment type="caution">
    <text evidence="2">The sequence shown here is derived from an EMBL/GenBank/DDBJ whole genome shotgun (WGS) entry which is preliminary data.</text>
</comment>
<dbReference type="AlphaFoldDB" id="A0AAV3NUQ1"/>
<dbReference type="InterPro" id="IPR012337">
    <property type="entry name" value="RNaseH-like_sf"/>
</dbReference>
<reference evidence="2 3" key="1">
    <citation type="submission" date="2024-01" db="EMBL/GenBank/DDBJ databases">
        <title>The complete chloroplast genome sequence of Lithospermum erythrorhizon: insights into the phylogenetic relationship among Boraginaceae species and the maternal lineages of purple gromwells.</title>
        <authorList>
            <person name="Okada T."/>
            <person name="Watanabe K."/>
        </authorList>
    </citation>
    <scope>NUCLEOTIDE SEQUENCE [LARGE SCALE GENOMIC DNA]</scope>
</reference>
<dbReference type="Gene3D" id="3.30.420.10">
    <property type="entry name" value="Ribonuclease H-like superfamily/Ribonuclease H"/>
    <property type="match status" value="1"/>
</dbReference>
<proteinExistence type="predicted"/>
<dbReference type="EMBL" id="BAABME010000479">
    <property type="protein sequence ID" value="GAA0143129.1"/>
    <property type="molecule type" value="Genomic_DNA"/>
</dbReference>
<dbReference type="InterPro" id="IPR001584">
    <property type="entry name" value="Integrase_cat-core"/>
</dbReference>
<feature type="domain" description="Integrase catalytic" evidence="1">
    <location>
        <begin position="50"/>
        <end position="157"/>
    </location>
</feature>
<evidence type="ECO:0000313" key="3">
    <source>
        <dbReference type="Proteomes" id="UP001454036"/>
    </source>
</evidence>
<dbReference type="Pfam" id="PF00665">
    <property type="entry name" value="rve"/>
    <property type="match status" value="1"/>
</dbReference>
<dbReference type="GO" id="GO:0015074">
    <property type="term" value="P:DNA integration"/>
    <property type="evidence" value="ECO:0007669"/>
    <property type="project" value="InterPro"/>
</dbReference>
<dbReference type="PANTHER" id="PTHR42648">
    <property type="entry name" value="TRANSPOSASE, PUTATIVE-RELATED"/>
    <property type="match status" value="1"/>
</dbReference>
<dbReference type="InterPro" id="IPR039537">
    <property type="entry name" value="Retrotran_Ty1/copia-like"/>
</dbReference>
<evidence type="ECO:0000313" key="2">
    <source>
        <dbReference type="EMBL" id="GAA0143129.1"/>
    </source>
</evidence>